<reference evidence="3" key="1">
    <citation type="submission" date="2023-03" db="EMBL/GenBank/DDBJ databases">
        <title>Massive genome expansion in bonnet fungi (Mycena s.s.) driven by repeated elements and novel gene families across ecological guilds.</title>
        <authorList>
            <consortium name="Lawrence Berkeley National Laboratory"/>
            <person name="Harder C.B."/>
            <person name="Miyauchi S."/>
            <person name="Viragh M."/>
            <person name="Kuo A."/>
            <person name="Thoen E."/>
            <person name="Andreopoulos B."/>
            <person name="Lu D."/>
            <person name="Skrede I."/>
            <person name="Drula E."/>
            <person name="Henrissat B."/>
            <person name="Morin E."/>
            <person name="Kohler A."/>
            <person name="Barry K."/>
            <person name="LaButti K."/>
            <person name="Morin E."/>
            <person name="Salamov A."/>
            <person name="Lipzen A."/>
            <person name="Mereny Z."/>
            <person name="Hegedus B."/>
            <person name="Baldrian P."/>
            <person name="Stursova M."/>
            <person name="Weitz H."/>
            <person name="Taylor A."/>
            <person name="Grigoriev I.V."/>
            <person name="Nagy L.G."/>
            <person name="Martin F."/>
            <person name="Kauserud H."/>
        </authorList>
    </citation>
    <scope>NUCLEOTIDE SEQUENCE</scope>
    <source>
        <strain evidence="3">CBHHK182m</strain>
    </source>
</reference>
<dbReference type="Proteomes" id="UP001215598">
    <property type="component" value="Unassembled WGS sequence"/>
</dbReference>
<accession>A0AAD7K2L6</accession>
<dbReference type="EMBL" id="JARKIB010000008">
    <property type="protein sequence ID" value="KAJ7777035.1"/>
    <property type="molecule type" value="Genomic_DNA"/>
</dbReference>
<name>A0AAD7K2L6_9AGAR</name>
<protein>
    <submittedName>
        <fullName evidence="3">Uncharacterized protein</fullName>
    </submittedName>
</protein>
<dbReference type="AlphaFoldDB" id="A0AAD7K2L6"/>
<keyword evidence="4" id="KW-1185">Reference proteome</keyword>
<evidence type="ECO:0000256" key="1">
    <source>
        <dbReference type="SAM" id="MobiDB-lite"/>
    </source>
</evidence>
<feature type="region of interest" description="Disordered" evidence="1">
    <location>
        <begin position="202"/>
        <end position="235"/>
    </location>
</feature>
<feature type="transmembrane region" description="Helical" evidence="2">
    <location>
        <begin position="167"/>
        <end position="188"/>
    </location>
</feature>
<sequence length="251" mass="27829">MPCARIHPRAAMGRSSAQDPRLSVQRWMKVAGVSSSFSLLLLPYFFGLPWTTSYTTVTPRSLRACVVFRRIARSGRVLRPVEHVDDSLFGSAQARASLVSAELYGVDEDLFRRPSPLATCLSAKRSRVVRETSVISTFRYFHSRGIFSLALASRLSFSFLPPYTLTLTLHLFSTAFLLVLPTNLLLFLSSWTNTAAPLPHPPLPPPPLPHPLPPHPPPRPRPRVRRCAGPRPSTGRRSTMIAIAMCTPVPV</sequence>
<keyword evidence="2" id="KW-0812">Transmembrane</keyword>
<keyword evidence="2" id="KW-1133">Transmembrane helix</keyword>
<proteinExistence type="predicted"/>
<feature type="transmembrane region" description="Helical" evidence="2">
    <location>
        <begin position="27"/>
        <end position="46"/>
    </location>
</feature>
<gene>
    <name evidence="3" type="ORF">B0H16DRAFT_946102</name>
</gene>
<feature type="compositionally biased region" description="Basic residues" evidence="1">
    <location>
        <begin position="218"/>
        <end position="228"/>
    </location>
</feature>
<evidence type="ECO:0000256" key="2">
    <source>
        <dbReference type="SAM" id="Phobius"/>
    </source>
</evidence>
<evidence type="ECO:0000313" key="4">
    <source>
        <dbReference type="Proteomes" id="UP001215598"/>
    </source>
</evidence>
<organism evidence="3 4">
    <name type="scientific">Mycena metata</name>
    <dbReference type="NCBI Taxonomy" id="1033252"/>
    <lineage>
        <taxon>Eukaryota</taxon>
        <taxon>Fungi</taxon>
        <taxon>Dikarya</taxon>
        <taxon>Basidiomycota</taxon>
        <taxon>Agaricomycotina</taxon>
        <taxon>Agaricomycetes</taxon>
        <taxon>Agaricomycetidae</taxon>
        <taxon>Agaricales</taxon>
        <taxon>Marasmiineae</taxon>
        <taxon>Mycenaceae</taxon>
        <taxon>Mycena</taxon>
    </lineage>
</organism>
<feature type="compositionally biased region" description="Pro residues" evidence="1">
    <location>
        <begin position="202"/>
        <end position="217"/>
    </location>
</feature>
<evidence type="ECO:0000313" key="3">
    <source>
        <dbReference type="EMBL" id="KAJ7777035.1"/>
    </source>
</evidence>
<keyword evidence="2" id="KW-0472">Membrane</keyword>
<comment type="caution">
    <text evidence="3">The sequence shown here is derived from an EMBL/GenBank/DDBJ whole genome shotgun (WGS) entry which is preliminary data.</text>
</comment>